<reference evidence="3 4" key="1">
    <citation type="submission" date="2020-07" db="EMBL/GenBank/DDBJ databases">
        <title>Characterization and genome sequencing of isolate MD1, a novel member within the family Lachnospiraceae.</title>
        <authorList>
            <person name="Rettenmaier R."/>
            <person name="Di Bello L."/>
            <person name="Zinser C."/>
            <person name="Scheitz K."/>
            <person name="Liebl W."/>
            <person name="Zverlov V."/>
        </authorList>
    </citation>
    <scope>NUCLEOTIDE SEQUENCE [LARGE SCALE GENOMIC DNA]</scope>
    <source>
        <strain evidence="3 4">MD1</strain>
    </source>
</reference>
<evidence type="ECO:0000313" key="3">
    <source>
        <dbReference type="EMBL" id="MBB2181449.1"/>
    </source>
</evidence>
<feature type="domain" description="BIG2" evidence="2">
    <location>
        <begin position="24"/>
        <end position="95"/>
    </location>
</feature>
<dbReference type="SUPFAM" id="SSF49373">
    <property type="entry name" value="Invasin/intimin cell-adhesion fragments"/>
    <property type="match status" value="1"/>
</dbReference>
<dbReference type="Gene3D" id="2.60.40.1080">
    <property type="match status" value="1"/>
</dbReference>
<dbReference type="Proteomes" id="UP000574276">
    <property type="component" value="Unassembled WGS sequence"/>
</dbReference>
<protein>
    <submittedName>
        <fullName evidence="3">Ig domain-containing protein</fullName>
    </submittedName>
</protein>
<dbReference type="AlphaFoldDB" id="A0A839JXV0"/>
<feature type="signal peptide" evidence="1">
    <location>
        <begin position="1"/>
        <end position="25"/>
    </location>
</feature>
<dbReference type="Pfam" id="PF02368">
    <property type="entry name" value="Big_2"/>
    <property type="match status" value="1"/>
</dbReference>
<keyword evidence="1" id="KW-0732">Signal</keyword>
<evidence type="ECO:0000259" key="2">
    <source>
        <dbReference type="SMART" id="SM00635"/>
    </source>
</evidence>
<evidence type="ECO:0000313" key="4">
    <source>
        <dbReference type="Proteomes" id="UP000574276"/>
    </source>
</evidence>
<feature type="chain" id="PRO_5033028657" evidence="1">
    <location>
        <begin position="26"/>
        <end position="288"/>
    </location>
</feature>
<dbReference type="SMART" id="SM00635">
    <property type="entry name" value="BID_2"/>
    <property type="match status" value="1"/>
</dbReference>
<name>A0A839JXV0_9FIRM</name>
<sequence length="288" mass="31875">MKKILSFLLVFVFCLSLIAPSTASAATIKLNKTSLSLNVGSTYTLKLTGTKSTVKWSTSDKKIATVTNGKVKAVSTGKATITATANKKKYTCKVTVKKAFNSKDALKNLVASETDLGNGVIVILENKYSHDIRLEATCVYYDESGDMIGKSSADNYYFNAGNSCAIYLYGPYDGNFNDVPYSNYKITYKVEETSSYYTSNLKDIKVEANFGVDNVMAEVTNTGNKEAEFTVISVVFYKNNNVVGYSYTYADVKEPGSTEYIDFSLPRDDNFDIIPVDDFEIFVNYSYK</sequence>
<dbReference type="EMBL" id="JACEGA010000001">
    <property type="protein sequence ID" value="MBB2181449.1"/>
    <property type="molecule type" value="Genomic_DNA"/>
</dbReference>
<proteinExistence type="predicted"/>
<dbReference type="RefSeq" id="WP_228351229.1">
    <property type="nucleotide sequence ID" value="NZ_JACEGA010000001.1"/>
</dbReference>
<accession>A0A839JXV0</accession>
<keyword evidence="4" id="KW-1185">Reference proteome</keyword>
<evidence type="ECO:0000256" key="1">
    <source>
        <dbReference type="SAM" id="SignalP"/>
    </source>
</evidence>
<dbReference type="InterPro" id="IPR008964">
    <property type="entry name" value="Invasin/intimin_cell_adhesion"/>
</dbReference>
<comment type="caution">
    <text evidence="3">The sequence shown here is derived from an EMBL/GenBank/DDBJ whole genome shotgun (WGS) entry which is preliminary data.</text>
</comment>
<dbReference type="InterPro" id="IPR003343">
    <property type="entry name" value="Big_2"/>
</dbReference>
<gene>
    <name evidence="3" type="ORF">H0486_00895</name>
</gene>
<organism evidence="3 4">
    <name type="scientific">Variimorphobacter saccharofermentans</name>
    <dbReference type="NCBI Taxonomy" id="2755051"/>
    <lineage>
        <taxon>Bacteria</taxon>
        <taxon>Bacillati</taxon>
        <taxon>Bacillota</taxon>
        <taxon>Clostridia</taxon>
        <taxon>Lachnospirales</taxon>
        <taxon>Lachnospiraceae</taxon>
        <taxon>Variimorphobacter</taxon>
    </lineage>
</organism>